<feature type="region of interest" description="Disordered" evidence="2">
    <location>
        <begin position="456"/>
        <end position="486"/>
    </location>
</feature>
<feature type="compositionally biased region" description="Polar residues" evidence="2">
    <location>
        <begin position="141"/>
        <end position="150"/>
    </location>
</feature>
<dbReference type="SUPFAM" id="SSF51556">
    <property type="entry name" value="Metallo-dependent hydrolases"/>
    <property type="match status" value="1"/>
</dbReference>
<dbReference type="InterPro" id="IPR035969">
    <property type="entry name" value="Rab-GAP_TBC_sf"/>
</dbReference>
<dbReference type="InterPro" id="IPR000195">
    <property type="entry name" value="Rab-GAP-TBC_dom"/>
</dbReference>
<evidence type="ECO:0000259" key="3">
    <source>
        <dbReference type="PROSITE" id="PS50086"/>
    </source>
</evidence>
<evidence type="ECO:0000313" key="4">
    <source>
        <dbReference type="EMBL" id="CAK7270956.1"/>
    </source>
</evidence>
<accession>A0ABP0DTS3</accession>
<dbReference type="PANTHER" id="PTHR32027:SF0">
    <property type="entry name" value="CYTOSINE DEAMINASE"/>
    <property type="match status" value="1"/>
</dbReference>
<protein>
    <recommendedName>
        <fullName evidence="3">Rab-GAP TBC domain-containing protein</fullName>
    </recommendedName>
</protein>
<dbReference type="Gene3D" id="1.10.472.80">
    <property type="entry name" value="Ypt/Rab-GAP domain of gyp1p, domain 3"/>
    <property type="match status" value="1"/>
</dbReference>
<dbReference type="EMBL" id="CAWUOM010000080">
    <property type="protein sequence ID" value="CAK7270956.1"/>
    <property type="molecule type" value="Genomic_DNA"/>
</dbReference>
<feature type="compositionally biased region" description="Low complexity" evidence="2">
    <location>
        <begin position="466"/>
        <end position="486"/>
    </location>
</feature>
<comment type="caution">
    <text evidence="4">The sequence shown here is derived from an EMBL/GenBank/DDBJ whole genome shotgun (WGS) entry which is preliminary data.</text>
</comment>
<evidence type="ECO:0000256" key="1">
    <source>
        <dbReference type="SAM" id="Coils"/>
    </source>
</evidence>
<feature type="domain" description="Rab-GAP TBC" evidence="3">
    <location>
        <begin position="424"/>
        <end position="682"/>
    </location>
</feature>
<dbReference type="InterPro" id="IPR052349">
    <property type="entry name" value="Metallo-hydrolase_Enzymes"/>
</dbReference>
<dbReference type="InterPro" id="IPR032466">
    <property type="entry name" value="Metal_Hydrolase"/>
</dbReference>
<keyword evidence="5" id="KW-1185">Reference proteome</keyword>
<dbReference type="Proteomes" id="UP001642501">
    <property type="component" value="Unassembled WGS sequence"/>
</dbReference>
<organism evidence="4 5">
    <name type="scientific">Sporothrix epigloea</name>
    <dbReference type="NCBI Taxonomy" id="1892477"/>
    <lineage>
        <taxon>Eukaryota</taxon>
        <taxon>Fungi</taxon>
        <taxon>Dikarya</taxon>
        <taxon>Ascomycota</taxon>
        <taxon>Pezizomycotina</taxon>
        <taxon>Sordariomycetes</taxon>
        <taxon>Sordariomycetidae</taxon>
        <taxon>Ophiostomatales</taxon>
        <taxon>Ophiostomataceae</taxon>
        <taxon>Sporothrix</taxon>
    </lineage>
</organism>
<feature type="compositionally biased region" description="Basic and acidic residues" evidence="2">
    <location>
        <begin position="23"/>
        <end position="33"/>
    </location>
</feature>
<feature type="region of interest" description="Disordered" evidence="2">
    <location>
        <begin position="248"/>
        <end position="390"/>
    </location>
</feature>
<dbReference type="SMART" id="SM00164">
    <property type="entry name" value="TBC"/>
    <property type="match status" value="1"/>
</dbReference>
<feature type="coiled-coil region" evidence="1">
    <location>
        <begin position="790"/>
        <end position="902"/>
    </location>
</feature>
<dbReference type="PROSITE" id="PS50086">
    <property type="entry name" value="TBC_RABGAP"/>
    <property type="match status" value="1"/>
</dbReference>
<keyword evidence="1" id="KW-0175">Coiled coil</keyword>
<evidence type="ECO:0000256" key="2">
    <source>
        <dbReference type="SAM" id="MobiDB-lite"/>
    </source>
</evidence>
<feature type="compositionally biased region" description="Basic and acidic residues" evidence="2">
    <location>
        <begin position="104"/>
        <end position="117"/>
    </location>
</feature>
<dbReference type="Gene3D" id="1.10.10.750">
    <property type="entry name" value="Ypt/Rab-GAP domain of gyp1p, domain 1"/>
    <property type="match status" value="1"/>
</dbReference>
<dbReference type="Pfam" id="PF23436">
    <property type="entry name" value="RabGap-TBC_2"/>
    <property type="match status" value="1"/>
</dbReference>
<dbReference type="Gene3D" id="1.10.8.270">
    <property type="entry name" value="putative rabgap domain of human tbc1 domain family member 14 like domains"/>
    <property type="match status" value="1"/>
</dbReference>
<gene>
    <name evidence="4" type="ORF">SEPCBS57363_004366</name>
</gene>
<feature type="coiled-coil region" evidence="1">
    <location>
        <begin position="508"/>
        <end position="535"/>
    </location>
</feature>
<feature type="compositionally biased region" description="Polar residues" evidence="2">
    <location>
        <begin position="263"/>
        <end position="284"/>
    </location>
</feature>
<proteinExistence type="predicted"/>
<sequence length="1430" mass="155512">MPDPNEEPAPAVEVPQDETSSDSSHHDAARDSFYDTQDTVSVRSLTSRKASVSTARLSKPLTTPPADAGKSELEKAFQKIRGLPTPLATEVDEKEEDSGSINVEESKTSDGQLDRLEPVGVGDTPPSPAANLADSEANGPTDVNQRNSSPLPGIDVANTANLDTVNLDDDALATKPPPSVPEKDPATRTLSLSSFTSVIPSIPWSPSNNNETVSKILPFPQTNLPAGAPPPAPIRKLTSPFSWLSRNSSKEQAIISPPPSQNLPPSVSPRRNTASSFATITSNPEMMLNTLEEESDTRRGTGRDSLKDRFKVIRQREEATRTSVASSSGDDKVAVSSGTVSPKTNAIGLGIPLSPPGVEHIPTSPMPEPSPSLAPGTVSGAMAGPSSEGDASVDWDLWQAVIYEGPAAVARSSAEELNKAIATGIPNAIRGVIWQVLAQSKNSELEIAYHNLLSRGTDRDKERQNSASAPTKDTASSSASSAHSGDSISVTSISVSAASGSATTVAVAAEKESAISAAQRKKKEKEDAAALQKLEKVIRRDLGTRTSYSKFAAAQGLQEGLFGVCKAYALFDEAVGYAQGMNFLIMPMLFNMPEEEAFCLLVRLMNQYRLRDLFIQDMPGLHMHLYLFERLLEDLEPALYCHLHRKNISSHLYATQWFLTLFAYRFPLQLVLRIYDLILSEGLSAILKFGIVLMQKNATALLGMSDMAQLTTFLKDRLFDVYIDASPSAGSILENSFFGSSSSNLDKEVYRADQFVRDACEVKLTPELIKTYTAEWEEQSRLKKEREVELETLRATNASLTIKVRKFEDRIQAVDHEQAELATELVRTKVENEELRDENESLKGQVRELKLVIEQQPEQLEQAWQAERDDLVNRNTKVHEENQRVEKEIAELEEQLVQTKMQYAEPDGAVGQTQPELWDIELVDGVIASIQAAEKYDSVEETDTTSSLLLPPLCHPHLHLDKAYLLTSSGCCAKDGSNDDPDFSDLLPQTGSFAEALQTTATAKSRFTAADLRRRGLQLLAISCAQGVTSARVFVEVDASAAGQGTVAVAVARELRTLFGSSSGRLTLQVCAFAQEVLFTGAAGPANRAAMEAVLAANRDEAEKQGGHSTISVLGVTPYVEESREMSLQNMDWAVVTALKYNLHLDLHLDYNLNQYKGSYGEGTPADNDPLVFALVEALVRHKWTLRSSFNAGPTNKPRPKTVVVGHATQLTCLPQTQLARLATMIREHQIPLSFVGLPTSDLYMMGRRQSNGASPDKAYLSSARGTLPIPTLVREFGFSACLGVNNVGNAFTPYGTGDPLQLACWGVGLYHAGTGPDAHLLYGSVSWRARAAIGIDDDSDDRSGDDAVDWDKFIDRPGEQLVGKRVGSLLAIANRRYIELLSMSPPETETESGSGRETDTALSRIPARPRLGFRDVVWNPPDTCLRRVI</sequence>
<name>A0ABP0DTS3_9PEZI</name>
<feature type="compositionally biased region" description="Polar residues" evidence="2">
    <location>
        <begin position="34"/>
        <end position="56"/>
    </location>
</feature>
<dbReference type="PANTHER" id="PTHR32027">
    <property type="entry name" value="CYTOSINE DEAMINASE"/>
    <property type="match status" value="1"/>
</dbReference>
<dbReference type="Gene3D" id="3.20.20.140">
    <property type="entry name" value="Metal-dependent hydrolases"/>
    <property type="match status" value="1"/>
</dbReference>
<evidence type="ECO:0000313" key="5">
    <source>
        <dbReference type="Proteomes" id="UP001642501"/>
    </source>
</evidence>
<reference evidence="4 5" key="1">
    <citation type="submission" date="2024-01" db="EMBL/GenBank/DDBJ databases">
        <authorList>
            <person name="Allen C."/>
            <person name="Tagirdzhanova G."/>
        </authorList>
    </citation>
    <scope>NUCLEOTIDE SEQUENCE [LARGE SCALE GENOMIC DNA]</scope>
    <source>
        <strain evidence="4 5">CBS 573.63</strain>
    </source>
</reference>
<feature type="region of interest" description="Disordered" evidence="2">
    <location>
        <begin position="1"/>
        <end position="161"/>
    </location>
</feature>
<dbReference type="SUPFAM" id="SSF47923">
    <property type="entry name" value="Ypt/Rab-GAP domain of gyp1p"/>
    <property type="match status" value="2"/>
</dbReference>
<feature type="compositionally biased region" description="Basic and acidic residues" evidence="2">
    <location>
        <begin position="296"/>
        <end position="320"/>
    </location>
</feature>